<sequence>MNPPFFVDDVADDERRQEEEAVARHGRLRGNVDLVDGDDLALRRGAPLTCSLTVAPMIMLFRRSPMRIMKQRQLFLTAMTAITALMMRPMMFCMMRTVMAVGQCSVIIRPPKPMVTWTSMEKRKAEMKDLEGDSENIHDLLSNFTI</sequence>
<evidence type="ECO:0000313" key="3">
    <source>
        <dbReference type="Proteomes" id="UP000314294"/>
    </source>
</evidence>
<name>A0A4Z2I034_9TELE</name>
<protein>
    <submittedName>
        <fullName evidence="2">Uncharacterized protein</fullName>
    </submittedName>
</protein>
<dbReference type="Proteomes" id="UP000314294">
    <property type="component" value="Unassembled WGS sequence"/>
</dbReference>
<evidence type="ECO:0000313" key="2">
    <source>
        <dbReference type="EMBL" id="TNN71170.1"/>
    </source>
</evidence>
<keyword evidence="1" id="KW-1133">Transmembrane helix</keyword>
<reference evidence="2 3" key="1">
    <citation type="submission" date="2019-03" db="EMBL/GenBank/DDBJ databases">
        <title>First draft genome of Liparis tanakae, snailfish: a comprehensive survey of snailfish specific genes.</title>
        <authorList>
            <person name="Kim W."/>
            <person name="Song I."/>
            <person name="Jeong J.-H."/>
            <person name="Kim D."/>
            <person name="Kim S."/>
            <person name="Ryu S."/>
            <person name="Song J.Y."/>
            <person name="Lee S.K."/>
        </authorList>
    </citation>
    <scope>NUCLEOTIDE SEQUENCE [LARGE SCALE GENOMIC DNA]</scope>
    <source>
        <tissue evidence="2">Muscle</tissue>
    </source>
</reference>
<evidence type="ECO:0000256" key="1">
    <source>
        <dbReference type="SAM" id="Phobius"/>
    </source>
</evidence>
<keyword evidence="1" id="KW-0812">Transmembrane</keyword>
<accession>A0A4Z2I034</accession>
<comment type="caution">
    <text evidence="2">The sequence shown here is derived from an EMBL/GenBank/DDBJ whole genome shotgun (WGS) entry which is preliminary data.</text>
</comment>
<organism evidence="2 3">
    <name type="scientific">Liparis tanakae</name>
    <name type="common">Tanaka's snailfish</name>
    <dbReference type="NCBI Taxonomy" id="230148"/>
    <lineage>
        <taxon>Eukaryota</taxon>
        <taxon>Metazoa</taxon>
        <taxon>Chordata</taxon>
        <taxon>Craniata</taxon>
        <taxon>Vertebrata</taxon>
        <taxon>Euteleostomi</taxon>
        <taxon>Actinopterygii</taxon>
        <taxon>Neopterygii</taxon>
        <taxon>Teleostei</taxon>
        <taxon>Neoteleostei</taxon>
        <taxon>Acanthomorphata</taxon>
        <taxon>Eupercaria</taxon>
        <taxon>Perciformes</taxon>
        <taxon>Cottioidei</taxon>
        <taxon>Cottales</taxon>
        <taxon>Liparidae</taxon>
        <taxon>Liparis</taxon>
    </lineage>
</organism>
<keyword evidence="1" id="KW-0472">Membrane</keyword>
<keyword evidence="3" id="KW-1185">Reference proteome</keyword>
<gene>
    <name evidence="2" type="ORF">EYF80_018518</name>
</gene>
<feature type="transmembrane region" description="Helical" evidence="1">
    <location>
        <begin position="73"/>
        <end position="91"/>
    </location>
</feature>
<feature type="transmembrane region" description="Helical" evidence="1">
    <location>
        <begin position="41"/>
        <end position="61"/>
    </location>
</feature>
<dbReference type="EMBL" id="SRLO01000153">
    <property type="protein sequence ID" value="TNN71170.1"/>
    <property type="molecule type" value="Genomic_DNA"/>
</dbReference>
<dbReference type="AlphaFoldDB" id="A0A4Z2I034"/>
<proteinExistence type="predicted"/>